<dbReference type="InterPro" id="IPR051217">
    <property type="entry name" value="Insect_Cuticle_Struc_Prot"/>
</dbReference>
<dbReference type="GO" id="GO:0031012">
    <property type="term" value="C:extracellular matrix"/>
    <property type="evidence" value="ECO:0007669"/>
    <property type="project" value="TreeGrafter"/>
</dbReference>
<feature type="signal peptide" evidence="3">
    <location>
        <begin position="1"/>
        <end position="17"/>
    </location>
</feature>
<proteinExistence type="evidence at transcript level"/>
<organism evidence="4">
    <name type="scientific">Galeruca daurica</name>
    <dbReference type="NCBI Taxonomy" id="1651263"/>
    <lineage>
        <taxon>Eukaryota</taxon>
        <taxon>Metazoa</taxon>
        <taxon>Ecdysozoa</taxon>
        <taxon>Arthropoda</taxon>
        <taxon>Hexapoda</taxon>
        <taxon>Insecta</taxon>
        <taxon>Pterygota</taxon>
        <taxon>Neoptera</taxon>
        <taxon>Endopterygota</taxon>
        <taxon>Coleoptera</taxon>
        <taxon>Polyphaga</taxon>
        <taxon>Cucujiformia</taxon>
        <taxon>Chrysomeloidea</taxon>
        <taxon>Chrysomelidae</taxon>
        <taxon>Galerucinae</taxon>
        <taxon>Galerucites</taxon>
        <taxon>Galeruca</taxon>
    </lineage>
</organism>
<feature type="chain" id="PRO_5024913546" evidence="3">
    <location>
        <begin position="18"/>
        <end position="261"/>
    </location>
</feature>
<dbReference type="Pfam" id="PF00379">
    <property type="entry name" value="Chitin_bind_4"/>
    <property type="match status" value="1"/>
</dbReference>
<evidence type="ECO:0000313" key="4">
    <source>
        <dbReference type="EMBL" id="QGN67025.1"/>
    </source>
</evidence>
<sequence>MVSKVIVLSLLVACTQAIRYDNNAATSSIVFNNNHNSVEHIQSAYSAPSNGYSAHTNSYSSHAAPAIQAAPVAHYATPAVKVATPAVYNNAAPSYSANSYSSLSFADNGHYSAHAAPVNYAAPVHYAAQAAKVVAPVYVKAAPAKIAVAPVSYQHAAPAYNQGSYKNYHQEEEYAHPKYEFAYGVEDHQTGDIHSHKEVRDGDVTQGEYSLHEADGTIRTVKYTVDKHSGFNAVVERTGHAHAQPYKAIASAAAPASYYHH</sequence>
<dbReference type="AlphaFoldDB" id="A0A650AG66"/>
<dbReference type="PRINTS" id="PR00947">
    <property type="entry name" value="CUTICLE"/>
</dbReference>
<keyword evidence="1 2" id="KW-0193">Cuticle</keyword>
<dbReference type="PANTHER" id="PTHR12236">
    <property type="entry name" value="STRUCTURAL CONTITUENT OF CUTICLE"/>
    <property type="match status" value="1"/>
</dbReference>
<dbReference type="PANTHER" id="PTHR12236:SF75">
    <property type="entry name" value="CUTICULAR PROTEIN 62BB, ISOFORM A"/>
    <property type="match status" value="1"/>
</dbReference>
<evidence type="ECO:0000256" key="3">
    <source>
        <dbReference type="SAM" id="SignalP"/>
    </source>
</evidence>
<name>A0A650AG66_9CUCU</name>
<reference evidence="4" key="1">
    <citation type="submission" date="2019-10" db="EMBL/GenBank/DDBJ databases">
        <authorList>
            <person name="Duan T."/>
            <person name="Pang B."/>
        </authorList>
    </citation>
    <scope>NUCLEOTIDE SEQUENCE</scope>
</reference>
<keyword evidence="3" id="KW-0732">Signal</keyword>
<accession>A0A650AG66</accession>
<dbReference type="InterPro" id="IPR000618">
    <property type="entry name" value="Insect_cuticle"/>
</dbReference>
<dbReference type="EMBL" id="MN629003">
    <property type="protein sequence ID" value="QGN67025.1"/>
    <property type="molecule type" value="mRNA"/>
</dbReference>
<dbReference type="GO" id="GO:0005615">
    <property type="term" value="C:extracellular space"/>
    <property type="evidence" value="ECO:0007669"/>
    <property type="project" value="TreeGrafter"/>
</dbReference>
<dbReference type="GO" id="GO:0042302">
    <property type="term" value="F:structural constituent of cuticle"/>
    <property type="evidence" value="ECO:0007669"/>
    <property type="project" value="UniProtKB-UniRule"/>
</dbReference>
<protein>
    <submittedName>
        <fullName evidence="4">Cuticular protein CP4</fullName>
    </submittedName>
</protein>
<dbReference type="PROSITE" id="PS51155">
    <property type="entry name" value="CHIT_BIND_RR_2"/>
    <property type="match status" value="1"/>
</dbReference>
<evidence type="ECO:0000256" key="1">
    <source>
        <dbReference type="ARBA" id="ARBA00022460"/>
    </source>
</evidence>
<evidence type="ECO:0000256" key="2">
    <source>
        <dbReference type="PROSITE-ProRule" id="PRU00497"/>
    </source>
</evidence>